<evidence type="ECO:0000313" key="2">
    <source>
        <dbReference type="Proteomes" id="UP001227831"/>
    </source>
</evidence>
<accession>A0ABU1A800</accession>
<proteinExistence type="predicted"/>
<reference evidence="1 2" key="1">
    <citation type="journal article" date="2023" name="Int. J. Syst. Evol. Microbiol.">
        <title>Lactiplantibacillus brownii sp. nov., a novel psychrotolerant species isolated from sauerkraut.</title>
        <authorList>
            <person name="Heng Y.C."/>
            <person name="Silvaraju S."/>
            <person name="Lee J.K.Y."/>
            <person name="Kittelmann S."/>
        </authorList>
    </citation>
    <scope>NUCLEOTIDE SEQUENCE [LARGE SCALE GENOMIC DNA]</scope>
    <source>
        <strain evidence="1 2">WILCCON 0030</strain>
    </source>
</reference>
<organism evidence="1 2">
    <name type="scientific">Lactiplantibacillus brownii</name>
    <dbReference type="NCBI Taxonomy" id="3069269"/>
    <lineage>
        <taxon>Bacteria</taxon>
        <taxon>Bacillati</taxon>
        <taxon>Bacillota</taxon>
        <taxon>Bacilli</taxon>
        <taxon>Lactobacillales</taxon>
        <taxon>Lactobacillaceae</taxon>
        <taxon>Lactiplantibacillus</taxon>
    </lineage>
</organism>
<dbReference type="RefSeq" id="WP_308702848.1">
    <property type="nucleotide sequence ID" value="NZ_AP027463.1"/>
</dbReference>
<protein>
    <recommendedName>
        <fullName evidence="3">Prophage protein</fullName>
    </recommendedName>
</protein>
<dbReference type="Proteomes" id="UP001227831">
    <property type="component" value="Unassembled WGS sequence"/>
</dbReference>
<keyword evidence="2" id="KW-1185">Reference proteome</keyword>
<comment type="caution">
    <text evidence="1">The sequence shown here is derived from an EMBL/GenBank/DDBJ whole genome shotgun (WGS) entry which is preliminary data.</text>
</comment>
<sequence>MEIDELVTRVKAIKILIAFQDVPYKDLSDTDPLLHKYLNQNLIDSYVFLDKAEVQLNKLRGFE</sequence>
<dbReference type="EMBL" id="JAVCWF010000001">
    <property type="protein sequence ID" value="MDQ7937071.1"/>
    <property type="molecule type" value="Genomic_DNA"/>
</dbReference>
<name>A0ABU1A800_9LACO</name>
<gene>
    <name evidence="1" type="ORF">RA086_05445</name>
</gene>
<evidence type="ECO:0008006" key="3">
    <source>
        <dbReference type="Google" id="ProtNLM"/>
    </source>
</evidence>
<evidence type="ECO:0000313" key="1">
    <source>
        <dbReference type="EMBL" id="MDQ7937071.1"/>
    </source>
</evidence>